<evidence type="ECO:0000256" key="1">
    <source>
        <dbReference type="ARBA" id="ARBA00004994"/>
    </source>
</evidence>
<keyword evidence="5 10" id="KW-0566">Pantothenate biosynthesis</keyword>
<dbReference type="InterPro" id="IPR036291">
    <property type="entry name" value="NAD(P)-bd_dom_sf"/>
</dbReference>
<evidence type="ECO:0000256" key="9">
    <source>
        <dbReference type="ARBA" id="ARBA00048793"/>
    </source>
</evidence>
<evidence type="ECO:0000313" key="13">
    <source>
        <dbReference type="EMBL" id="WWY22951.1"/>
    </source>
</evidence>
<comment type="similarity">
    <text evidence="2 10">Belongs to the ketopantoate reductase family.</text>
</comment>
<dbReference type="EMBL" id="CP146691">
    <property type="protein sequence ID" value="WWY22951.1"/>
    <property type="molecule type" value="Genomic_DNA"/>
</dbReference>
<dbReference type="Proteomes" id="UP001375228">
    <property type="component" value="Chromosome"/>
</dbReference>
<evidence type="ECO:0000313" key="14">
    <source>
        <dbReference type="Proteomes" id="UP001375228"/>
    </source>
</evidence>
<dbReference type="InterPro" id="IPR013332">
    <property type="entry name" value="KPR_N"/>
</dbReference>
<feature type="domain" description="Ketopantoate reductase N-terminal" evidence="11">
    <location>
        <begin position="3"/>
        <end position="147"/>
    </location>
</feature>
<dbReference type="Pfam" id="PF08546">
    <property type="entry name" value="ApbA_C"/>
    <property type="match status" value="1"/>
</dbReference>
<dbReference type="Gene3D" id="3.40.50.720">
    <property type="entry name" value="NAD(P)-binding Rossmann-like Domain"/>
    <property type="match status" value="1"/>
</dbReference>
<comment type="function">
    <text evidence="10">Catalyzes the NADPH-dependent reduction of ketopantoate into pantoic acid.</text>
</comment>
<feature type="domain" description="Ketopantoate reductase C-terminal" evidence="12">
    <location>
        <begin position="177"/>
        <end position="301"/>
    </location>
</feature>
<dbReference type="InterPro" id="IPR008927">
    <property type="entry name" value="6-PGluconate_DH-like_C_sf"/>
</dbReference>
<sequence>MRIAVIGAGAMGGLFGARLALGGQEVSLIDASEPTIQAIKRQGLILKSHGGSNTVMLPVGRADDFQNPFDLLIIFTKGFHTSAAIESVKHLVGPNTWAMSVQNGLGNAERIAAVVPNERIIVGMTNFPADLIEPGVVSSHGEGHINIWTASGEDDANVHHIAEAFTAAGLECIANPDVQVAIWEKVAFNAALNSLCAVSGLTVGGVGKSEQGRSLASQIIKETVAVANASGIAAQQSNVATAIQHAFDNHVSHKPSMLQDVEARRRTEIDFINGAVADRGRNAGVDTPVLRTLGDLVKLIESGY</sequence>
<accession>A0ABZ2JND1</accession>
<evidence type="ECO:0000256" key="7">
    <source>
        <dbReference type="ARBA" id="ARBA00023002"/>
    </source>
</evidence>
<dbReference type="PANTHER" id="PTHR43765">
    <property type="entry name" value="2-DEHYDROPANTOATE 2-REDUCTASE-RELATED"/>
    <property type="match status" value="1"/>
</dbReference>
<protein>
    <recommendedName>
        <fullName evidence="4 10">2-dehydropantoate 2-reductase</fullName>
        <ecNumber evidence="3 10">1.1.1.169</ecNumber>
    </recommendedName>
    <alternativeName>
        <fullName evidence="8 10">Ketopantoate reductase</fullName>
    </alternativeName>
</protein>
<name>A0ABZ2JND1_9PSED</name>
<dbReference type="InterPro" id="IPR013752">
    <property type="entry name" value="KPA_reductase"/>
</dbReference>
<evidence type="ECO:0000256" key="2">
    <source>
        <dbReference type="ARBA" id="ARBA00007870"/>
    </source>
</evidence>
<dbReference type="GO" id="GO:0008677">
    <property type="term" value="F:2-dehydropantoate 2-reductase activity"/>
    <property type="evidence" value="ECO:0007669"/>
    <property type="project" value="UniProtKB-EC"/>
</dbReference>
<dbReference type="Gene3D" id="1.10.1040.10">
    <property type="entry name" value="N-(1-d-carboxylethyl)-l-norvaline Dehydrogenase, domain 2"/>
    <property type="match status" value="1"/>
</dbReference>
<dbReference type="NCBIfam" id="TIGR00745">
    <property type="entry name" value="apbA_panE"/>
    <property type="match status" value="1"/>
</dbReference>
<keyword evidence="6 10" id="KW-0521">NADP</keyword>
<dbReference type="EC" id="1.1.1.169" evidence="3 10"/>
<evidence type="ECO:0000256" key="3">
    <source>
        <dbReference type="ARBA" id="ARBA00013014"/>
    </source>
</evidence>
<evidence type="ECO:0000259" key="11">
    <source>
        <dbReference type="Pfam" id="PF02558"/>
    </source>
</evidence>
<dbReference type="PANTHER" id="PTHR43765:SF2">
    <property type="entry name" value="2-DEHYDROPANTOATE 2-REDUCTASE"/>
    <property type="match status" value="1"/>
</dbReference>
<dbReference type="SUPFAM" id="SSF51735">
    <property type="entry name" value="NAD(P)-binding Rossmann-fold domains"/>
    <property type="match status" value="1"/>
</dbReference>
<evidence type="ECO:0000256" key="5">
    <source>
        <dbReference type="ARBA" id="ARBA00022655"/>
    </source>
</evidence>
<evidence type="ECO:0000259" key="12">
    <source>
        <dbReference type="Pfam" id="PF08546"/>
    </source>
</evidence>
<evidence type="ECO:0000256" key="8">
    <source>
        <dbReference type="ARBA" id="ARBA00032024"/>
    </source>
</evidence>
<keyword evidence="7 10" id="KW-0560">Oxidoreductase</keyword>
<comment type="pathway">
    <text evidence="1 10">Cofactor biosynthesis; (R)-pantothenate biosynthesis; (R)-pantoate from 3-methyl-2-oxobutanoate: step 2/2.</text>
</comment>
<organism evidence="13 14">
    <name type="scientific">Pseudomonas juntendi</name>
    <dbReference type="NCBI Taxonomy" id="2666183"/>
    <lineage>
        <taxon>Bacteria</taxon>
        <taxon>Pseudomonadati</taxon>
        <taxon>Pseudomonadota</taxon>
        <taxon>Gammaproteobacteria</taxon>
        <taxon>Pseudomonadales</taxon>
        <taxon>Pseudomonadaceae</taxon>
        <taxon>Pseudomonas</taxon>
    </lineage>
</organism>
<dbReference type="InterPro" id="IPR013328">
    <property type="entry name" value="6PGD_dom2"/>
</dbReference>
<evidence type="ECO:0000256" key="6">
    <source>
        <dbReference type="ARBA" id="ARBA00022857"/>
    </source>
</evidence>
<evidence type="ECO:0000256" key="10">
    <source>
        <dbReference type="RuleBase" id="RU362068"/>
    </source>
</evidence>
<dbReference type="InterPro" id="IPR003710">
    <property type="entry name" value="ApbA"/>
</dbReference>
<comment type="catalytic activity">
    <reaction evidence="9 10">
        <text>(R)-pantoate + NADP(+) = 2-dehydropantoate + NADPH + H(+)</text>
        <dbReference type="Rhea" id="RHEA:16233"/>
        <dbReference type="ChEBI" id="CHEBI:11561"/>
        <dbReference type="ChEBI" id="CHEBI:15378"/>
        <dbReference type="ChEBI" id="CHEBI:15980"/>
        <dbReference type="ChEBI" id="CHEBI:57783"/>
        <dbReference type="ChEBI" id="CHEBI:58349"/>
        <dbReference type="EC" id="1.1.1.169"/>
    </reaction>
</comment>
<keyword evidence="14" id="KW-1185">Reference proteome</keyword>
<dbReference type="RefSeq" id="WP_009681590.1">
    <property type="nucleotide sequence ID" value="NZ_CP146690.1"/>
</dbReference>
<dbReference type="InterPro" id="IPR050838">
    <property type="entry name" value="Ketopantoate_reductase"/>
</dbReference>
<reference evidence="13 14" key="1">
    <citation type="submission" date="2024-03" db="EMBL/GenBank/DDBJ databases">
        <title>Pseudomonas juntendi.</title>
        <authorList>
            <person name="Liu Y."/>
        </authorList>
    </citation>
    <scope>NUCLEOTIDE SEQUENCE [LARGE SCALE GENOMIC DNA]</scope>
    <source>
        <strain evidence="13 14">L4046hy</strain>
    </source>
</reference>
<gene>
    <name evidence="13" type="ORF">V9385_10250</name>
</gene>
<proteinExistence type="inferred from homology"/>
<evidence type="ECO:0000256" key="4">
    <source>
        <dbReference type="ARBA" id="ARBA00019465"/>
    </source>
</evidence>
<dbReference type="Pfam" id="PF02558">
    <property type="entry name" value="ApbA"/>
    <property type="match status" value="1"/>
</dbReference>
<dbReference type="SUPFAM" id="SSF48179">
    <property type="entry name" value="6-phosphogluconate dehydrogenase C-terminal domain-like"/>
    <property type="match status" value="1"/>
</dbReference>